<evidence type="ECO:0000259" key="7">
    <source>
        <dbReference type="PROSITE" id="PS50943"/>
    </source>
</evidence>
<dbReference type="GO" id="GO:0003677">
    <property type="term" value="F:DNA binding"/>
    <property type="evidence" value="ECO:0007669"/>
    <property type="project" value="UniProtKB-KW"/>
</dbReference>
<evidence type="ECO:0000256" key="1">
    <source>
        <dbReference type="ARBA" id="ARBA00004141"/>
    </source>
</evidence>
<evidence type="ECO:0000256" key="4">
    <source>
        <dbReference type="ARBA" id="ARBA00023125"/>
    </source>
</evidence>
<evidence type="ECO:0000256" key="2">
    <source>
        <dbReference type="ARBA" id="ARBA00022692"/>
    </source>
</evidence>
<keyword evidence="3 6" id="KW-1133">Transmembrane helix</keyword>
<dbReference type="RefSeq" id="WP_420494486.1">
    <property type="nucleotide sequence ID" value="NZ_CP124580.1"/>
</dbReference>
<sequence length="149" mass="17155">METKIGKQIQKLRKNKNMSQEKLAEKLEVSRHSISNWEREISNPDLKTILKITKLFNVSLNQLIKGVEIMETNKYIYSALAFFLGGLGIHKFYVKQNKKGLFYLLFCWTGIPGVIGIVEGILALLKPSDDKNNIEIKNKRIVANEKYLE</sequence>
<keyword evidence="2 6" id="KW-0812">Transmembrane</keyword>
<evidence type="ECO:0000256" key="6">
    <source>
        <dbReference type="SAM" id="Phobius"/>
    </source>
</evidence>
<gene>
    <name evidence="8" type="ORF">QA541_11140</name>
</gene>
<feature type="transmembrane region" description="Helical" evidence="6">
    <location>
        <begin position="100"/>
        <end position="125"/>
    </location>
</feature>
<dbReference type="Pfam" id="PF05154">
    <property type="entry name" value="TM2"/>
    <property type="match status" value="1"/>
</dbReference>
<evidence type="ECO:0000256" key="3">
    <source>
        <dbReference type="ARBA" id="ARBA00022989"/>
    </source>
</evidence>
<reference evidence="8" key="1">
    <citation type="submission" date="2023-04" db="EMBL/GenBank/DDBJ databases">
        <title>Macrococci isolated from food, foodproducing animals, and human clinical materials.</title>
        <authorList>
            <person name="Maslanova I."/>
            <person name="Svec P."/>
            <person name="Sedlacek I."/>
            <person name="Novakova D."/>
            <person name="Keller J.E."/>
            <person name="Schwendener S."/>
            <person name="Finstrlova A."/>
            <person name="Botka T."/>
            <person name="Kovarovic V."/>
            <person name="Petras P."/>
            <person name="Perreten V."/>
            <person name="Pantucek R."/>
        </authorList>
    </citation>
    <scope>NUCLEOTIDE SEQUENCE</scope>
    <source>
        <strain evidence="8">NRL/St 21/332</strain>
        <plasmid evidence="8">pMP21332_3</plasmid>
    </source>
</reference>
<name>A0AAU6RCX3_9STAP</name>
<dbReference type="EMBL" id="CP124580">
    <property type="protein sequence ID" value="WZE67810.1"/>
    <property type="molecule type" value="Genomic_DNA"/>
</dbReference>
<dbReference type="PROSITE" id="PS50943">
    <property type="entry name" value="HTH_CROC1"/>
    <property type="match status" value="1"/>
</dbReference>
<dbReference type="GO" id="GO:0016020">
    <property type="term" value="C:membrane"/>
    <property type="evidence" value="ECO:0007669"/>
    <property type="project" value="UniProtKB-SubCell"/>
</dbReference>
<dbReference type="PANTHER" id="PTHR46558:SF11">
    <property type="entry name" value="HTH-TYPE TRANSCRIPTIONAL REGULATOR XRE"/>
    <property type="match status" value="1"/>
</dbReference>
<feature type="domain" description="HTH cro/C1-type" evidence="7">
    <location>
        <begin position="9"/>
        <end position="63"/>
    </location>
</feature>
<dbReference type="SUPFAM" id="SSF47413">
    <property type="entry name" value="lambda repressor-like DNA-binding domains"/>
    <property type="match status" value="1"/>
</dbReference>
<proteinExistence type="predicted"/>
<dbReference type="PANTHER" id="PTHR46558">
    <property type="entry name" value="TRACRIPTIONAL REGULATORY PROTEIN-RELATED-RELATED"/>
    <property type="match status" value="1"/>
</dbReference>
<comment type="subcellular location">
    <subcellularLocation>
        <location evidence="1">Membrane</location>
        <topology evidence="1">Multi-pass membrane protein</topology>
    </subcellularLocation>
</comment>
<dbReference type="SMART" id="SM00530">
    <property type="entry name" value="HTH_XRE"/>
    <property type="match status" value="1"/>
</dbReference>
<dbReference type="Pfam" id="PF01381">
    <property type="entry name" value="HTH_3"/>
    <property type="match status" value="1"/>
</dbReference>
<keyword evidence="5 6" id="KW-0472">Membrane</keyword>
<evidence type="ECO:0000256" key="5">
    <source>
        <dbReference type="ARBA" id="ARBA00023136"/>
    </source>
</evidence>
<evidence type="ECO:0000313" key="8">
    <source>
        <dbReference type="EMBL" id="WZE67810.1"/>
    </source>
</evidence>
<dbReference type="Gene3D" id="1.10.260.40">
    <property type="entry name" value="lambda repressor-like DNA-binding domains"/>
    <property type="match status" value="1"/>
</dbReference>
<dbReference type="InterPro" id="IPR001387">
    <property type="entry name" value="Cro/C1-type_HTH"/>
</dbReference>
<dbReference type="InterPro" id="IPR007829">
    <property type="entry name" value="TM2"/>
</dbReference>
<accession>A0AAU6RCX3</accession>
<feature type="transmembrane region" description="Helical" evidence="6">
    <location>
        <begin position="75"/>
        <end position="94"/>
    </location>
</feature>
<dbReference type="InterPro" id="IPR010982">
    <property type="entry name" value="Lambda_DNA-bd_dom_sf"/>
</dbReference>
<keyword evidence="4" id="KW-0238">DNA-binding</keyword>
<protein>
    <submittedName>
        <fullName evidence="8">NINE protein</fullName>
    </submittedName>
</protein>
<dbReference type="AlphaFoldDB" id="A0AAU6RCX3"/>
<geneLocation type="plasmid" evidence="8">
    <name>pMP21332_3</name>
</geneLocation>
<organism evidence="8">
    <name type="scientific">Macrococcus psychrotolerans</name>
    <dbReference type="NCBI Taxonomy" id="3039389"/>
    <lineage>
        <taxon>Bacteria</taxon>
        <taxon>Bacillati</taxon>
        <taxon>Bacillota</taxon>
        <taxon>Bacilli</taxon>
        <taxon>Bacillales</taxon>
        <taxon>Staphylococcaceae</taxon>
        <taxon>Macrococcus</taxon>
    </lineage>
</organism>
<dbReference type="CDD" id="cd00093">
    <property type="entry name" value="HTH_XRE"/>
    <property type="match status" value="1"/>
</dbReference>
<keyword evidence="8" id="KW-0614">Plasmid</keyword>